<evidence type="ECO:0000313" key="7">
    <source>
        <dbReference type="EMBL" id="NEI73629.1"/>
    </source>
</evidence>
<dbReference type="SUPFAM" id="SSF53850">
    <property type="entry name" value="Periplasmic binding protein-like II"/>
    <property type="match status" value="1"/>
</dbReference>
<dbReference type="GO" id="GO:0030288">
    <property type="term" value="C:outer membrane-bounded periplasmic space"/>
    <property type="evidence" value="ECO:0007669"/>
    <property type="project" value="TreeGrafter"/>
</dbReference>
<sequence>MTSVIARISRSLIAAVTVGAMLCSTLAPPAMAQGKVTLVWVGYGGASGEAVKKLWLEPFMKAHPNIEVIYQTGVQWAKLKAMRETGDVTWDLYEGDLYATDPENYFEKIDCTVIPCNEIMQDSNRSDYTIVTRTLVNGFAYDKAKFGDNPPKTWQDFFDIQKFPGKRGVLARPTAAGTVLMGAMTGAGVPRDQLVPYKLDKAFEALNKLRDSDNLVLFAQGPQCPQLLRDKEVVMAGHCDAGSIVAANEDGANLGFAWDSSIVLAASIAVVKGSKHPKEAMQLIAYILDKDNNAKLSAQVAQGPANTLAMDKVDPKYKAWTLAGHPDVKPLTYDWPYLRKDGQAINAAYEKWFSGN</sequence>
<evidence type="ECO:0000256" key="1">
    <source>
        <dbReference type="ARBA" id="ARBA00004418"/>
    </source>
</evidence>
<dbReference type="EMBL" id="WUEY01000020">
    <property type="protein sequence ID" value="NEI73629.1"/>
    <property type="molecule type" value="Genomic_DNA"/>
</dbReference>
<dbReference type="RefSeq" id="WP_163992133.1">
    <property type="nucleotide sequence ID" value="NZ_WUEY01000020.1"/>
</dbReference>
<comment type="similarity">
    <text evidence="2">Belongs to the bacterial solute-binding protein 1 family.</text>
</comment>
<evidence type="ECO:0000256" key="2">
    <source>
        <dbReference type="ARBA" id="ARBA00008520"/>
    </source>
</evidence>
<comment type="caution">
    <text evidence="7">The sequence shown here is derived from an EMBL/GenBank/DDBJ whole genome shotgun (WGS) entry which is preliminary data.</text>
</comment>
<keyword evidence="3" id="KW-0813">Transport</keyword>
<dbReference type="AlphaFoldDB" id="A0A6L9UE73"/>
<dbReference type="GO" id="GO:0030976">
    <property type="term" value="F:thiamine pyrophosphate binding"/>
    <property type="evidence" value="ECO:0007669"/>
    <property type="project" value="TreeGrafter"/>
</dbReference>
<feature type="chain" id="PRO_5027097812" evidence="6">
    <location>
        <begin position="33"/>
        <end position="356"/>
    </location>
</feature>
<feature type="signal peptide" evidence="6">
    <location>
        <begin position="1"/>
        <end position="32"/>
    </location>
</feature>
<dbReference type="GO" id="GO:0015888">
    <property type="term" value="P:thiamine transport"/>
    <property type="evidence" value="ECO:0007669"/>
    <property type="project" value="TreeGrafter"/>
</dbReference>
<accession>A0A6L9UE73</accession>
<gene>
    <name evidence="7" type="ORF">GR212_29175</name>
</gene>
<name>A0A6L9UE73_9HYPH</name>
<keyword evidence="4 6" id="KW-0732">Signal</keyword>
<dbReference type="Pfam" id="PF13416">
    <property type="entry name" value="SBP_bac_8"/>
    <property type="match status" value="1"/>
</dbReference>
<evidence type="ECO:0000256" key="4">
    <source>
        <dbReference type="ARBA" id="ARBA00022729"/>
    </source>
</evidence>
<comment type="subcellular location">
    <subcellularLocation>
        <location evidence="1">Periplasm</location>
    </subcellularLocation>
</comment>
<dbReference type="Proteomes" id="UP000483035">
    <property type="component" value="Unassembled WGS sequence"/>
</dbReference>
<proteinExistence type="inferred from homology"/>
<dbReference type="GO" id="GO:0030975">
    <property type="term" value="F:thiamine binding"/>
    <property type="evidence" value="ECO:0007669"/>
    <property type="project" value="TreeGrafter"/>
</dbReference>
<evidence type="ECO:0000313" key="8">
    <source>
        <dbReference type="Proteomes" id="UP000483035"/>
    </source>
</evidence>
<dbReference type="PANTHER" id="PTHR30006:SF3">
    <property type="entry name" value="THIAMINE-BINDING PERIPLASMIC PROTEIN"/>
    <property type="match status" value="1"/>
</dbReference>
<dbReference type="Gene3D" id="3.40.190.10">
    <property type="entry name" value="Periplasmic binding protein-like II"/>
    <property type="match status" value="2"/>
</dbReference>
<evidence type="ECO:0000256" key="5">
    <source>
        <dbReference type="ARBA" id="ARBA00022764"/>
    </source>
</evidence>
<dbReference type="PANTHER" id="PTHR30006">
    <property type="entry name" value="THIAMINE-BINDING PERIPLASMIC PROTEIN-RELATED"/>
    <property type="match status" value="1"/>
</dbReference>
<evidence type="ECO:0000256" key="6">
    <source>
        <dbReference type="SAM" id="SignalP"/>
    </source>
</evidence>
<protein>
    <submittedName>
        <fullName evidence="7">Extracellular solute-binding protein</fullName>
    </submittedName>
</protein>
<organism evidence="7 8">
    <name type="scientific">Rhizobium lusitanum</name>
    <dbReference type="NCBI Taxonomy" id="293958"/>
    <lineage>
        <taxon>Bacteria</taxon>
        <taxon>Pseudomonadati</taxon>
        <taxon>Pseudomonadota</taxon>
        <taxon>Alphaproteobacteria</taxon>
        <taxon>Hyphomicrobiales</taxon>
        <taxon>Rhizobiaceae</taxon>
        <taxon>Rhizobium/Agrobacterium group</taxon>
        <taxon>Rhizobium</taxon>
    </lineage>
</organism>
<reference evidence="7 8" key="1">
    <citation type="submission" date="2019-12" db="EMBL/GenBank/DDBJ databases">
        <title>Rhizobium genotypes associated with high levels of biological nitrogen fixation by grain legumes in a temperate-maritime cropping system.</title>
        <authorList>
            <person name="Maluk M."/>
            <person name="Francesc Ferrando Molina F."/>
            <person name="Lopez Del Egido L."/>
            <person name="Lafos M."/>
            <person name="Langarica-Fuentes A."/>
            <person name="Gebre Yohannes G."/>
            <person name="Young M.W."/>
            <person name="Martin P."/>
            <person name="Gantlett R."/>
            <person name="Kenicer G."/>
            <person name="Hawes C."/>
            <person name="Begg G.S."/>
            <person name="Quilliam R.S."/>
            <person name="Squire G.R."/>
            <person name="Poole P.S."/>
            <person name="Young P.W."/>
            <person name="Iannetta P.M."/>
            <person name="James E.K."/>
        </authorList>
    </citation>
    <scope>NUCLEOTIDE SEQUENCE [LARGE SCALE GENOMIC DNA]</scope>
    <source>
        <strain evidence="7 8">JHI1118</strain>
    </source>
</reference>
<evidence type="ECO:0000256" key="3">
    <source>
        <dbReference type="ARBA" id="ARBA00022448"/>
    </source>
</evidence>
<keyword evidence="5" id="KW-0574">Periplasm</keyword>
<dbReference type="InterPro" id="IPR006059">
    <property type="entry name" value="SBP"/>
</dbReference>